<dbReference type="PANTHER" id="PTHR22898">
    <property type="entry name" value="UNCHARACTERIZED GLYCOSOL TRANSFERASE-RELATED"/>
    <property type="match status" value="1"/>
</dbReference>
<dbReference type="Bgee" id="WBGene00015757">
    <property type="expression patterns" value="Expressed in larva"/>
</dbReference>
<feature type="transmembrane region" description="Helical" evidence="3">
    <location>
        <begin position="12"/>
        <end position="30"/>
    </location>
</feature>
<name>O44669_CAEEL</name>
<dbReference type="Proteomes" id="UP000001940">
    <property type="component" value="Chromosome V"/>
</dbReference>
<proteinExistence type="predicted"/>
<sequence length="347" mass="39671">MAVVIKTLRSPVFCFAIIISVIIVATKLQFNNSSGPQTTLLEPKRYLSSRMAPAARLGNHIFELAAVLGIARVLNRTATFFIEDDFYREMLENTSEAIPGLVNQFELVNGTVPSPTKTTKLNTRCCIFVDPLILENVNDQYLHLDGLFYQAWKYFPSMRDELSGYLKKSKKNYWLPKPDNDTFVTCAHVRRSDFTSNGFAASESTFVRSALDFIQDKENGEKLKNTIVLFGDDPKFMRNIFNNTSLSDQQDSQILNTTYFVSQNSPSDDLVYAKDVCDVVLISAPHSTFGWWIGYFSKGDKVYYMDIRETNDWVYRVGELNPYDYFMPHWIPLKFASNNSTIVESLK</sequence>
<evidence type="ECO:0000313" key="5">
    <source>
        <dbReference type="Proteomes" id="UP000001940"/>
    </source>
</evidence>
<dbReference type="OrthoDB" id="3226at2759"/>
<protein>
    <submittedName>
        <fullName evidence="4">L-Fucosyltransferase</fullName>
    </submittedName>
</protein>
<evidence type="ECO:0000256" key="1">
    <source>
        <dbReference type="ARBA" id="ARBA00022676"/>
    </source>
</evidence>
<keyword evidence="3" id="KW-1133">Transmembrane helix</keyword>
<dbReference type="CAZy" id="GT11">
    <property type="family name" value="Glycosyltransferase Family 11"/>
</dbReference>
<dbReference type="InParanoid" id="O44669"/>
<keyword evidence="3" id="KW-0472">Membrane</keyword>
<dbReference type="PIR" id="T32692">
    <property type="entry name" value="T32692"/>
</dbReference>
<dbReference type="DIP" id="DIP-25912N"/>
<dbReference type="InterPro" id="IPR052501">
    <property type="entry name" value="Alpha-1-2_FucT"/>
</dbReference>
<dbReference type="WormBase" id="C14C6.3">
    <property type="protein sequence ID" value="CE35237"/>
    <property type="gene ID" value="WBGene00015757"/>
</dbReference>
<organism evidence="4 5">
    <name type="scientific">Caenorhabditis elegans</name>
    <dbReference type="NCBI Taxonomy" id="6239"/>
    <lineage>
        <taxon>Eukaryota</taxon>
        <taxon>Metazoa</taxon>
        <taxon>Ecdysozoa</taxon>
        <taxon>Nematoda</taxon>
        <taxon>Chromadorea</taxon>
        <taxon>Rhabditida</taxon>
        <taxon>Rhabditina</taxon>
        <taxon>Rhabditomorpha</taxon>
        <taxon>Rhabditoidea</taxon>
        <taxon>Rhabditidae</taxon>
        <taxon>Peloderinae</taxon>
        <taxon>Caenorhabditis</taxon>
    </lineage>
</organism>
<dbReference type="KEGG" id="cel:CELE_C14C6.3"/>
<reference evidence="4 5" key="1">
    <citation type="journal article" date="1998" name="Science">
        <title>Genome sequence of the nematode C. elegans: a platform for investigating biology.</title>
        <authorList>
            <consortium name="The C. elegans sequencing consortium"/>
            <person name="Sulson J.E."/>
            <person name="Waterston R."/>
        </authorList>
    </citation>
    <scope>NUCLEOTIDE SEQUENCE [LARGE SCALE GENOMIC DNA]</scope>
    <source>
        <strain evidence="4 5">Bristol N2</strain>
    </source>
</reference>
<dbReference type="GO" id="GO:0005975">
    <property type="term" value="P:carbohydrate metabolic process"/>
    <property type="evidence" value="ECO:0007669"/>
    <property type="project" value="InterPro"/>
</dbReference>
<dbReference type="EMBL" id="BX284605">
    <property type="protein sequence ID" value="CCD64460.1"/>
    <property type="molecule type" value="Genomic_DNA"/>
</dbReference>
<dbReference type="AlphaFoldDB" id="O44669"/>
<dbReference type="PANTHER" id="PTHR22898:SF3">
    <property type="entry name" value="ALPHA-1,2-FUCOSYLTRANSFERASE-RELATED"/>
    <property type="match status" value="1"/>
</dbReference>
<dbReference type="PaxDb" id="6239-C14C6.3"/>
<dbReference type="PhylomeDB" id="O44669"/>
<dbReference type="RefSeq" id="NP_503240.2">
    <property type="nucleotide sequence ID" value="NM_070839.2"/>
</dbReference>
<dbReference type="eggNOG" id="ENOG502SVMQ">
    <property type="taxonomic scope" value="Eukaryota"/>
</dbReference>
<accession>O44669</accession>
<gene>
    <name evidence="4 6" type="ORF">C14C6.3</name>
    <name evidence="4" type="ORF">CELE_C14C6.3</name>
</gene>
<dbReference type="CDD" id="cd11301">
    <property type="entry name" value="Fut1_Fut2_like"/>
    <property type="match status" value="1"/>
</dbReference>
<dbReference type="HOGENOM" id="CLU_038305_0_0_1"/>
<dbReference type="OMA" id="KTTHITC"/>
<keyword evidence="2" id="KW-0808">Transferase</keyword>
<dbReference type="FunCoup" id="O44669">
    <property type="interactions" value="3"/>
</dbReference>
<evidence type="ECO:0000313" key="6">
    <source>
        <dbReference type="WormBase" id="C14C6.3"/>
    </source>
</evidence>
<dbReference type="GO" id="GO:0016020">
    <property type="term" value="C:membrane"/>
    <property type="evidence" value="ECO:0007669"/>
    <property type="project" value="InterPro"/>
</dbReference>
<dbReference type="UCSC" id="C14C6.3">
    <property type="organism name" value="c. elegans"/>
</dbReference>
<keyword evidence="1" id="KW-0328">Glycosyltransferase</keyword>
<evidence type="ECO:0000256" key="3">
    <source>
        <dbReference type="SAM" id="Phobius"/>
    </source>
</evidence>
<keyword evidence="3" id="KW-0812">Transmembrane</keyword>
<evidence type="ECO:0000313" key="4">
    <source>
        <dbReference type="EMBL" id="CCD64460.1"/>
    </source>
</evidence>
<keyword evidence="5" id="KW-1185">Reference proteome</keyword>
<dbReference type="GeneID" id="182601"/>
<dbReference type="STRING" id="6239.C14C6.3.1"/>
<dbReference type="Pfam" id="PF01531">
    <property type="entry name" value="Glyco_transf_11"/>
    <property type="match status" value="1"/>
</dbReference>
<dbReference type="GO" id="GO:0008107">
    <property type="term" value="F:galactoside 2-alpha-L-fucosyltransferase activity"/>
    <property type="evidence" value="ECO:0007669"/>
    <property type="project" value="InterPro"/>
</dbReference>
<dbReference type="AGR" id="WB:WBGene00015757"/>
<evidence type="ECO:0000256" key="2">
    <source>
        <dbReference type="ARBA" id="ARBA00022679"/>
    </source>
</evidence>
<dbReference type="CTD" id="182601"/>
<dbReference type="InterPro" id="IPR002516">
    <property type="entry name" value="Glyco_trans_11"/>
</dbReference>